<sequence>MKGKGKKKGKKKSEPVEDVDPAHVVGSFDMCDTTSQFTGLNKGDGECTWVFDNKNLVEKAEEDKNYNDEQCDFADSEFSITVVDGLDDSGRPFVEFTHSTGVHGDYDDTYVGKKQKAKVGRTGIGLVGLTDRERQRLGIFGEEAGITVRRWKASPRHWNRGRRIPMMKLMKVVLLERTNQERHENLRPKRTRKRKKEGFSKNNSNYT</sequence>
<reference evidence="2" key="1">
    <citation type="submission" date="2023-03" db="EMBL/GenBank/DDBJ databases">
        <title>Massive genome expansion in bonnet fungi (Mycena s.s.) driven by repeated elements and novel gene families across ecological guilds.</title>
        <authorList>
            <consortium name="Lawrence Berkeley National Laboratory"/>
            <person name="Harder C.B."/>
            <person name="Miyauchi S."/>
            <person name="Viragh M."/>
            <person name="Kuo A."/>
            <person name="Thoen E."/>
            <person name="Andreopoulos B."/>
            <person name="Lu D."/>
            <person name="Skrede I."/>
            <person name="Drula E."/>
            <person name="Henrissat B."/>
            <person name="Morin E."/>
            <person name="Kohler A."/>
            <person name="Barry K."/>
            <person name="LaButti K."/>
            <person name="Morin E."/>
            <person name="Salamov A."/>
            <person name="Lipzen A."/>
            <person name="Mereny Z."/>
            <person name="Hegedus B."/>
            <person name="Baldrian P."/>
            <person name="Stursova M."/>
            <person name="Weitz H."/>
            <person name="Taylor A."/>
            <person name="Grigoriev I.V."/>
            <person name="Nagy L.G."/>
            <person name="Martin F."/>
            <person name="Kauserud H."/>
        </authorList>
    </citation>
    <scope>NUCLEOTIDE SEQUENCE</scope>
    <source>
        <strain evidence="2">CBHHK188m</strain>
    </source>
</reference>
<organism evidence="2 3">
    <name type="scientific">Mycena maculata</name>
    <dbReference type="NCBI Taxonomy" id="230809"/>
    <lineage>
        <taxon>Eukaryota</taxon>
        <taxon>Fungi</taxon>
        <taxon>Dikarya</taxon>
        <taxon>Basidiomycota</taxon>
        <taxon>Agaricomycotina</taxon>
        <taxon>Agaricomycetes</taxon>
        <taxon>Agaricomycetidae</taxon>
        <taxon>Agaricales</taxon>
        <taxon>Marasmiineae</taxon>
        <taxon>Mycenaceae</taxon>
        <taxon>Mycena</taxon>
    </lineage>
</organism>
<accession>A0AAD7JUN3</accession>
<evidence type="ECO:0000256" key="1">
    <source>
        <dbReference type="SAM" id="MobiDB-lite"/>
    </source>
</evidence>
<name>A0AAD7JUN3_9AGAR</name>
<keyword evidence="3" id="KW-1185">Reference proteome</keyword>
<feature type="region of interest" description="Disordered" evidence="1">
    <location>
        <begin position="180"/>
        <end position="207"/>
    </location>
</feature>
<proteinExistence type="predicted"/>
<protein>
    <submittedName>
        <fullName evidence="2">Uncharacterized protein</fullName>
    </submittedName>
</protein>
<dbReference type="AlphaFoldDB" id="A0AAD7JUN3"/>
<gene>
    <name evidence="2" type="ORF">DFH07DRAFT_805711</name>
</gene>
<comment type="caution">
    <text evidence="2">The sequence shown here is derived from an EMBL/GenBank/DDBJ whole genome shotgun (WGS) entry which is preliminary data.</text>
</comment>
<evidence type="ECO:0000313" key="2">
    <source>
        <dbReference type="EMBL" id="KAJ7770922.1"/>
    </source>
</evidence>
<dbReference type="Proteomes" id="UP001215280">
    <property type="component" value="Unassembled WGS sequence"/>
</dbReference>
<dbReference type="EMBL" id="JARJLG010000023">
    <property type="protein sequence ID" value="KAJ7770922.1"/>
    <property type="molecule type" value="Genomic_DNA"/>
</dbReference>
<evidence type="ECO:0000313" key="3">
    <source>
        <dbReference type="Proteomes" id="UP001215280"/>
    </source>
</evidence>